<dbReference type="Proteomes" id="UP001642483">
    <property type="component" value="Unassembled WGS sequence"/>
</dbReference>
<evidence type="ECO:0000313" key="2">
    <source>
        <dbReference type="Proteomes" id="UP001642483"/>
    </source>
</evidence>
<comment type="caution">
    <text evidence="1">The sequence shown here is derived from an EMBL/GenBank/DDBJ whole genome shotgun (WGS) entry which is preliminary data.</text>
</comment>
<sequence>MEMVENPGWRDDFKFLFELCRAFRFFKENGRFPLIKWHKFPSLHNARWNSRAIYAMIAYFLIPRWRLTLEISCSFIANVLQEASFSNKRFKDGIYQRLFDAIFELECPAALKCLKTNWNLDKSGVDDPRPRTNIIAERGVKLMEELYQKCKKDKYLNIKFVAKIKF</sequence>
<proteinExistence type="predicted"/>
<gene>
    <name evidence="1" type="ORF">CVLEPA_LOCUS21654</name>
</gene>
<accession>A0ABP0GFG7</accession>
<dbReference type="EMBL" id="CAWYQH010000108">
    <property type="protein sequence ID" value="CAK8689688.1"/>
    <property type="molecule type" value="Genomic_DNA"/>
</dbReference>
<name>A0ABP0GFG7_CLALP</name>
<evidence type="ECO:0000313" key="1">
    <source>
        <dbReference type="EMBL" id="CAK8689688.1"/>
    </source>
</evidence>
<reference evidence="1 2" key="1">
    <citation type="submission" date="2024-02" db="EMBL/GenBank/DDBJ databases">
        <authorList>
            <person name="Daric V."/>
            <person name="Darras S."/>
        </authorList>
    </citation>
    <scope>NUCLEOTIDE SEQUENCE [LARGE SCALE GENOMIC DNA]</scope>
</reference>
<organism evidence="1 2">
    <name type="scientific">Clavelina lepadiformis</name>
    <name type="common">Light-bulb sea squirt</name>
    <name type="synonym">Ascidia lepadiformis</name>
    <dbReference type="NCBI Taxonomy" id="159417"/>
    <lineage>
        <taxon>Eukaryota</taxon>
        <taxon>Metazoa</taxon>
        <taxon>Chordata</taxon>
        <taxon>Tunicata</taxon>
        <taxon>Ascidiacea</taxon>
        <taxon>Aplousobranchia</taxon>
        <taxon>Clavelinidae</taxon>
        <taxon>Clavelina</taxon>
    </lineage>
</organism>
<keyword evidence="2" id="KW-1185">Reference proteome</keyword>
<protein>
    <submittedName>
        <fullName evidence="1">Uncharacterized protein</fullName>
    </submittedName>
</protein>